<evidence type="ECO:0000313" key="2">
    <source>
        <dbReference type="Proteomes" id="UP000219335"/>
    </source>
</evidence>
<proteinExistence type="predicted"/>
<dbReference type="PROSITE" id="PS51257">
    <property type="entry name" value="PROKAR_LIPOPROTEIN"/>
    <property type="match status" value="1"/>
</dbReference>
<dbReference type="EMBL" id="OCMU01000001">
    <property type="protein sequence ID" value="SOD17698.1"/>
    <property type="molecule type" value="Genomic_DNA"/>
</dbReference>
<reference evidence="1 2" key="1">
    <citation type="submission" date="2017-09" db="EMBL/GenBank/DDBJ databases">
        <authorList>
            <person name="Ehlers B."/>
            <person name="Leendertz F.H."/>
        </authorList>
    </citation>
    <scope>NUCLEOTIDE SEQUENCE [LARGE SCALE GENOMIC DNA]</scope>
    <source>
        <strain evidence="1 2">Nm42</strain>
    </source>
</reference>
<sequence>MLIVNKSFVQISILTLLFILISGCAVFMAAKQPDAKNIDLFRVGIPRSMLLAEFGLPMASEVRDGKKTEIFKFVQGYSAGAKAGRAVFHGVADVLTIGLWEVVGTPTEGVFNGNEMVYEVSYDDNDKVDQVIALKK</sequence>
<dbReference type="Proteomes" id="UP000219335">
    <property type="component" value="Unassembled WGS sequence"/>
</dbReference>
<organism evidence="1 2">
    <name type="scientific">Nitrosomonas ureae</name>
    <dbReference type="NCBI Taxonomy" id="44577"/>
    <lineage>
        <taxon>Bacteria</taxon>
        <taxon>Pseudomonadati</taxon>
        <taxon>Pseudomonadota</taxon>
        <taxon>Betaproteobacteria</taxon>
        <taxon>Nitrosomonadales</taxon>
        <taxon>Nitrosomonadaceae</taxon>
        <taxon>Nitrosomonas</taxon>
    </lineage>
</organism>
<evidence type="ECO:0000313" key="1">
    <source>
        <dbReference type="EMBL" id="SOD17698.1"/>
    </source>
</evidence>
<dbReference type="AlphaFoldDB" id="A0A286A708"/>
<protein>
    <submittedName>
        <fullName evidence="1">Beta-barrel assembly machine subunit BamE</fullName>
    </submittedName>
</protein>
<gene>
    <name evidence="1" type="ORF">SAMN06297164_1302</name>
</gene>
<name>A0A286A708_9PROT</name>
<accession>A0A286A708</accession>